<dbReference type="Gene3D" id="1.10.8.270">
    <property type="entry name" value="putative rabgap domain of human tbc1 domain family member 14 like domains"/>
    <property type="match status" value="1"/>
</dbReference>
<evidence type="ECO:0000256" key="2">
    <source>
        <dbReference type="ARBA" id="ARBA00012493"/>
    </source>
</evidence>
<dbReference type="SUPFAM" id="SSF47923">
    <property type="entry name" value="Ypt/Rab-GAP domain of gyp1p"/>
    <property type="match status" value="2"/>
</dbReference>
<dbReference type="InterPro" id="IPR043502">
    <property type="entry name" value="DNA/RNA_pol_sf"/>
</dbReference>
<comment type="function">
    <text evidence="13">Telomerase is a ribonucleoprotein enzyme essential for the replication of chromosome termini in most eukaryotes. It elongates telomeres. It is a reverse transcriptase that adds simple sequence repeats to chromosome ends by copying a template sequence within the RNA component of the enzyme.</text>
</comment>
<dbReference type="eggNOG" id="KOG1005">
    <property type="taxonomic scope" value="Eukaryota"/>
</dbReference>
<dbReference type="GO" id="GO:0046872">
    <property type="term" value="F:metal ion binding"/>
    <property type="evidence" value="ECO:0007669"/>
    <property type="project" value="UniProtKB-KW"/>
</dbReference>
<dbReference type="Gene3D" id="1.10.472.80">
    <property type="entry name" value="Ypt/Rab-GAP domain of gyp1p, domain 3"/>
    <property type="match status" value="1"/>
</dbReference>
<feature type="compositionally biased region" description="Low complexity" evidence="14">
    <location>
        <begin position="1360"/>
        <end position="1372"/>
    </location>
</feature>
<dbReference type="EC" id="2.7.7.49" evidence="2 13"/>
<feature type="compositionally biased region" description="Basic and acidic residues" evidence="14">
    <location>
        <begin position="1673"/>
        <end position="1682"/>
    </location>
</feature>
<evidence type="ECO:0000256" key="14">
    <source>
        <dbReference type="SAM" id="MobiDB-lite"/>
    </source>
</evidence>
<dbReference type="GO" id="GO:0007004">
    <property type="term" value="P:telomere maintenance via telomerase"/>
    <property type="evidence" value="ECO:0007669"/>
    <property type="project" value="TreeGrafter"/>
</dbReference>
<feature type="compositionally biased region" description="Polar residues" evidence="14">
    <location>
        <begin position="1434"/>
        <end position="1443"/>
    </location>
</feature>
<feature type="domain" description="Rab-GAP TBC" evidence="15">
    <location>
        <begin position="1814"/>
        <end position="2019"/>
    </location>
</feature>
<evidence type="ECO:0000259" key="15">
    <source>
        <dbReference type="PROSITE" id="PS50086"/>
    </source>
</evidence>
<dbReference type="VEuPathDB" id="FungiDB:LEMA_P064200.1"/>
<feature type="compositionally biased region" description="Low complexity" evidence="14">
    <location>
        <begin position="1607"/>
        <end position="1616"/>
    </location>
</feature>
<keyword evidence="5 13" id="KW-0808">Transferase</keyword>
<dbReference type="eggNOG" id="KOG2223">
    <property type="taxonomic scope" value="Eukaryota"/>
</dbReference>
<dbReference type="GO" id="GO:0003720">
    <property type="term" value="F:telomerase activity"/>
    <property type="evidence" value="ECO:0007669"/>
    <property type="project" value="InterPro"/>
</dbReference>
<gene>
    <name evidence="17" type="ORF">LEMA_P064200.1</name>
</gene>
<dbReference type="PANTHER" id="PTHR12066:SF0">
    <property type="entry name" value="TELOMERASE REVERSE TRANSCRIPTASE"/>
    <property type="match status" value="1"/>
</dbReference>
<dbReference type="GO" id="GO:0070034">
    <property type="term" value="F:telomerase RNA binding"/>
    <property type="evidence" value="ECO:0007669"/>
    <property type="project" value="TreeGrafter"/>
</dbReference>
<evidence type="ECO:0000256" key="8">
    <source>
        <dbReference type="ARBA" id="ARBA00022842"/>
    </source>
</evidence>
<dbReference type="Proteomes" id="UP000002668">
    <property type="component" value="Genome"/>
</dbReference>
<dbReference type="Pfam" id="PF12009">
    <property type="entry name" value="Telomerase_RBD"/>
    <property type="match status" value="1"/>
</dbReference>
<dbReference type="GO" id="GO:0042162">
    <property type="term" value="F:telomeric DNA binding"/>
    <property type="evidence" value="ECO:0007669"/>
    <property type="project" value="TreeGrafter"/>
</dbReference>
<dbReference type="Gene3D" id="3.30.70.2630">
    <property type="match status" value="1"/>
</dbReference>
<comment type="similarity">
    <text evidence="1 13">Belongs to the reverse transcriptase family. Telomerase subfamily.</text>
</comment>
<evidence type="ECO:0000256" key="10">
    <source>
        <dbReference type="ARBA" id="ARBA00022918"/>
    </source>
</evidence>
<evidence type="ECO:0000256" key="11">
    <source>
        <dbReference type="ARBA" id="ARBA00023242"/>
    </source>
</evidence>
<evidence type="ECO:0000259" key="16">
    <source>
        <dbReference type="PROSITE" id="PS50878"/>
    </source>
</evidence>
<sequence>MKRKYNYQATGMPRKKAKHASNSLSVSTSAPPPGVDHPVLRRLYPRVLTLRHYLLLQIPNSSKGRRRRIAQIGCSTSALDAKSKHPIDEELGQLLDAALVCTVNGPSPESLGNVAKERNQDIETFTQQRSQGTSGGTFKPGYLLQSERGARMNCQRDKENQPVCSIPGLLERHPNNQVRALKSPPWCRLHSLLGPGGNRLMVGLLLDCSIFLPVDGSLGNLYQLSGVPLSDLKPDKMPEPRPIQAVFPSEKLMHKSSTNSENRKPGAITFVRSRMLYARAALNAKGGVRFGMRHIHVLNRYSDLEDESQVVHIMRYIFPRQFGLHNAFTSKVEARETTTPFKDYTLREKDIEKNMCQKLGKKSKDPQEVEKWRLRIPKRLSGAARDLTKKMRILHKRCSYMEMLRHYCPIEDVPLSPKPEWRRLKKRLLNNVDATVESSNGDHDDDSNHRGKRTAIEQTCFTDMACHTAHVSAFCRAVIAKAIPKGFWGGDGNKRVVMYWIDQFIHLRRFESLTLHQVTQKLQITTLDWLSLSNGETAHKLATSDFEKRKEIFFEFIYWLFDSFLIPLIRTNFHVTESNVHRHRLFYFRHDVWRMLSEPALSTLKLHMFEEMPMESTTKLLSIRQLGFSKIRLLPKKMGFRTIMNLKRKQQVTRNGLTSFGRSINTVMAPVFHAITYEKSLQPDRFGGSLFSVGDMLPKLTAFKASLDDKHISGQPLYFAKVDVRSCFDTIPQRRLLRMIDSLMRLQTYTTGKHVEVSLLGDLQRLDGQHIDPMPLKRYVAHSGPADQIASFDQLVKDKLAGTKANTVFVNTNVQRQETKDDLMQLLREHVERNIVKIGKKYYRQKNGIPQGSVLSSILCNFFYAELERDVLGFTSEDNCLLLRLLDDFLLITTDRASAERFVHVMHRGHKEYGVEVQSDKSLTNFNICTAGGGRIASLPKDAKFPYCGVYIDTRTLEVNKKTERAAKTDVENSLTVDLSKLPGQTLHRKALNAFKIQLKAMLIDMALNSTQTVLTNVYRSFYEAAVRCLEYVSVLSRVRKTYSSLLIRTVDKMAALAFVMLQRRVRSRDSHPGLQKVISRRQLQWLACKAFQTVFERRQTQHGALLAWLKAELYAVRISNSTERSMLEDASACKGVKTRGSDSRKFMTSKEEGLLEAGGAWWCAIVFSFPFLLMSGLAGLCTSCASWKPEAKRHKGRRTDKRSQSTQRPESSKDGNARPTGDGDGGPSLFRLVVFGAPLAVAVRIAGVQAADNTNANDNDNDDQFFLNHPLLLLLAAEDNHDQDNDEDNDGGDYHYYSSSFSSISSHYTANTALPLDRALHILSAHGYDPPLMAALSYAHDAHPAFNAPPGSPPDLTNSKSSKSSSFHSSTLSDCLGPSDLSHFEEIDLHGVPTAPASFPLPSSPSNRVIYEAPKASLAPRALSNAHIHPHPTSASQSQSFRDLTGTAKPKYPSLRGPVHHAVQPHNGQLSAPGKASRRGFTSPSVPSLSSMSLAAPSRSSRSPSPASARSASTAPRTLSRRSSRNMDTLPSPALSIRRQSWQGTKRKTVKEREAECDDEDDELPEDAIIWNVPISPRPAQDRSPALSTSGDSPHQLSTDASTGLPSSAKTSPAPSLSPPSPQPPSPNTASRDPSPGGHLVRQQTLTWTETYSTLDEDARKLTEALEEFQSESERKQEIRRQQPGLARSASLNKPELKTKKPALPPVRKSDPLIDPFQPSAEKQKYLSRTRPSWLPPKNPKEEKKHLREYQRMLARIEEAERLEAQRAQEEALAREKASRIKAEYWSNLLPKWSTEMTKPELRATHRKMWWNGIPPRLRGEVWQKSIGNDLEVTEATYTIALEKAHQEIKQHGHEALGGRYAHIVNSTSTVFPDLKMFAARISSSDQDAQPLHQDLVDVCLAYSTYRPDISSSSDGIHHIAALLLLNLAAPQAFISLSNLLNRPIPLSFLLQDQTAIHAAYSTTLRALLKKSPSFAKRLESLRVEPRDYLAYMFSSLFCGRLGVEHAARIMDVYTIEGDKIPPRVAVAIAGILEGSCMQGDAQQVAATLRDKAIDLDVDDFMAKVYEAGKST</sequence>
<dbReference type="GO" id="GO:0000781">
    <property type="term" value="C:chromosome, telomeric region"/>
    <property type="evidence" value="ECO:0007669"/>
    <property type="project" value="UniProtKB-SubCell"/>
</dbReference>
<evidence type="ECO:0000256" key="9">
    <source>
        <dbReference type="ARBA" id="ARBA00022895"/>
    </source>
</evidence>
<dbReference type="InterPro" id="IPR021891">
    <property type="entry name" value="Telomerase_RBD"/>
</dbReference>
<dbReference type="InterPro" id="IPR000195">
    <property type="entry name" value="Rab-GAP-TBC_dom"/>
</dbReference>
<feature type="compositionally biased region" description="Polar residues" evidence="14">
    <location>
        <begin position="1587"/>
        <end position="1606"/>
    </location>
</feature>
<feature type="compositionally biased region" description="Pro residues" evidence="14">
    <location>
        <begin position="1617"/>
        <end position="1628"/>
    </location>
</feature>
<feature type="compositionally biased region" description="Basic residues" evidence="14">
    <location>
        <begin position="1192"/>
        <end position="1201"/>
    </location>
</feature>
<dbReference type="PROSITE" id="PS50086">
    <property type="entry name" value="TBC_RABGAP"/>
    <property type="match status" value="1"/>
</dbReference>
<dbReference type="PROSITE" id="PS50878">
    <property type="entry name" value="RT_POL"/>
    <property type="match status" value="1"/>
</dbReference>
<keyword evidence="18" id="KW-1185">Reference proteome</keyword>
<dbReference type="InterPro" id="IPR049139">
    <property type="entry name" value="TERT_C"/>
</dbReference>
<reference evidence="18" key="1">
    <citation type="journal article" date="2011" name="Nat. Commun.">
        <title>Effector diversification within compartments of the Leptosphaeria maculans genome affected by Repeat-Induced Point mutations.</title>
        <authorList>
            <person name="Rouxel T."/>
            <person name="Grandaubert J."/>
            <person name="Hane J.K."/>
            <person name="Hoede C."/>
            <person name="van de Wouw A.P."/>
            <person name="Couloux A."/>
            <person name="Dominguez V."/>
            <person name="Anthouard V."/>
            <person name="Bally P."/>
            <person name="Bourras S."/>
            <person name="Cozijnsen A.J."/>
            <person name="Ciuffetti L.M."/>
            <person name="Degrave A."/>
            <person name="Dilmaghani A."/>
            <person name="Duret L."/>
            <person name="Fudal I."/>
            <person name="Goodwin S.B."/>
            <person name="Gout L."/>
            <person name="Glaser N."/>
            <person name="Linglin J."/>
            <person name="Kema G.H.J."/>
            <person name="Lapalu N."/>
            <person name="Lawrence C.B."/>
            <person name="May K."/>
            <person name="Meyer M."/>
            <person name="Ollivier B."/>
            <person name="Poulain J."/>
            <person name="Schoch C.L."/>
            <person name="Simon A."/>
            <person name="Spatafora J.W."/>
            <person name="Stachowiak A."/>
            <person name="Turgeon B.G."/>
            <person name="Tyler B.M."/>
            <person name="Vincent D."/>
            <person name="Weissenbach J."/>
            <person name="Amselem J."/>
            <person name="Quesneville H."/>
            <person name="Oliver R.P."/>
            <person name="Wincker P."/>
            <person name="Balesdent M.-H."/>
            <person name="Howlett B.J."/>
        </authorList>
    </citation>
    <scope>NUCLEOTIDE SEQUENCE [LARGE SCALE GENOMIC DNA]</scope>
    <source>
        <strain evidence="18">JN3 / isolate v23.1.3 / race Av1-4-5-6-7-8</strain>
    </source>
</reference>
<evidence type="ECO:0000256" key="1">
    <source>
        <dbReference type="ARBA" id="ARBA00008001"/>
    </source>
</evidence>
<feature type="region of interest" description="Disordered" evidence="14">
    <location>
        <begin position="1427"/>
        <end position="1747"/>
    </location>
</feature>
<keyword evidence="8 13" id="KW-0460">Magnesium</keyword>
<organism evidence="17 18">
    <name type="scientific">Leptosphaeria maculans (strain JN3 / isolate v23.1.3 / race Av1-4-5-6-7-8)</name>
    <name type="common">Blackleg fungus</name>
    <name type="synonym">Phoma lingam</name>
    <dbReference type="NCBI Taxonomy" id="985895"/>
    <lineage>
        <taxon>Eukaryota</taxon>
        <taxon>Fungi</taxon>
        <taxon>Dikarya</taxon>
        <taxon>Ascomycota</taxon>
        <taxon>Pezizomycotina</taxon>
        <taxon>Dothideomycetes</taxon>
        <taxon>Pleosporomycetidae</taxon>
        <taxon>Pleosporales</taxon>
        <taxon>Pleosporineae</taxon>
        <taxon>Leptosphaeriaceae</taxon>
        <taxon>Plenodomus</taxon>
        <taxon>Plenodomus lingam/Leptosphaeria maculans species complex</taxon>
    </lineage>
</organism>
<evidence type="ECO:0000313" key="18">
    <source>
        <dbReference type="Proteomes" id="UP000002668"/>
    </source>
</evidence>
<dbReference type="InParanoid" id="E4ZG74"/>
<feature type="region of interest" description="Disordered" evidence="14">
    <location>
        <begin position="1"/>
        <end position="37"/>
    </location>
</feature>
<feature type="region of interest" description="Disordered" evidence="14">
    <location>
        <begin position="1192"/>
        <end position="1224"/>
    </location>
</feature>
<dbReference type="InterPro" id="IPR003545">
    <property type="entry name" value="Telomerase_RT"/>
</dbReference>
<dbReference type="PRINTS" id="PR01365">
    <property type="entry name" value="TELOMERASERT"/>
</dbReference>
<dbReference type="InterPro" id="IPR000477">
    <property type="entry name" value="RT_dom"/>
</dbReference>
<dbReference type="Pfam" id="PF21399">
    <property type="entry name" value="TERT_C"/>
    <property type="match status" value="1"/>
</dbReference>
<dbReference type="STRING" id="985895.E4ZG74"/>
<dbReference type="InterPro" id="IPR035969">
    <property type="entry name" value="Rab-GAP_TBC_sf"/>
</dbReference>
<dbReference type="GO" id="GO:0000333">
    <property type="term" value="C:telomerase catalytic core complex"/>
    <property type="evidence" value="ECO:0007669"/>
    <property type="project" value="TreeGrafter"/>
</dbReference>
<dbReference type="SUPFAM" id="SSF56672">
    <property type="entry name" value="DNA/RNA polymerases"/>
    <property type="match status" value="1"/>
</dbReference>
<dbReference type="EMBL" id="FP929064">
    <property type="protein sequence ID" value="CBX90294.1"/>
    <property type="molecule type" value="Genomic_DNA"/>
</dbReference>
<dbReference type="OMA" id="CGMAINT"/>
<dbReference type="Gene3D" id="1.10.357.90">
    <property type="match status" value="1"/>
</dbReference>
<comment type="subcellular location">
    <subcellularLocation>
        <location evidence="13">Nucleus</location>
    </subcellularLocation>
    <subcellularLocation>
        <location evidence="13">Chromosome</location>
        <location evidence="13">Telomere</location>
    </subcellularLocation>
</comment>
<dbReference type="OrthoDB" id="289721at2759"/>
<evidence type="ECO:0000256" key="4">
    <source>
        <dbReference type="ARBA" id="ARBA00022454"/>
    </source>
</evidence>
<protein>
    <recommendedName>
        <fullName evidence="3 13">Telomerase reverse transcriptase</fullName>
        <ecNumber evidence="2 13">2.7.7.49</ecNumber>
    </recommendedName>
    <alternativeName>
        <fullName evidence="13">Telomerase catalytic subunit</fullName>
    </alternativeName>
</protein>
<dbReference type="Gene3D" id="1.10.132.70">
    <property type="match status" value="1"/>
</dbReference>
<keyword evidence="11 13" id="KW-0539">Nucleus</keyword>
<keyword evidence="6 13" id="KW-0548">Nucleotidyltransferase</keyword>
<feature type="region of interest" description="Disordered" evidence="14">
    <location>
        <begin position="1346"/>
        <end position="1372"/>
    </location>
</feature>
<evidence type="ECO:0000256" key="13">
    <source>
        <dbReference type="RuleBase" id="RU365061"/>
    </source>
</evidence>
<dbReference type="HOGENOM" id="CLU_232792_0_0_1"/>
<evidence type="ECO:0000256" key="6">
    <source>
        <dbReference type="ARBA" id="ARBA00022695"/>
    </source>
</evidence>
<keyword evidence="4 13" id="KW-0158">Chromosome</keyword>
<comment type="catalytic activity">
    <reaction evidence="12 13">
        <text>DNA(n) + a 2'-deoxyribonucleoside 5'-triphosphate = DNA(n+1) + diphosphate</text>
        <dbReference type="Rhea" id="RHEA:22508"/>
        <dbReference type="Rhea" id="RHEA-COMP:17339"/>
        <dbReference type="Rhea" id="RHEA-COMP:17340"/>
        <dbReference type="ChEBI" id="CHEBI:33019"/>
        <dbReference type="ChEBI" id="CHEBI:61560"/>
        <dbReference type="ChEBI" id="CHEBI:173112"/>
        <dbReference type="EC" id="2.7.7.49"/>
    </reaction>
</comment>
<evidence type="ECO:0000256" key="3">
    <source>
        <dbReference type="ARBA" id="ARBA00016182"/>
    </source>
</evidence>
<keyword evidence="7 13" id="KW-0479">Metal-binding</keyword>
<feature type="compositionally biased region" description="Polar residues" evidence="14">
    <location>
        <begin position="20"/>
        <end position="29"/>
    </location>
</feature>
<dbReference type="Gene3D" id="1.10.10.750">
    <property type="entry name" value="Ypt/Rab-GAP domain of gyp1p, domain 1"/>
    <property type="match status" value="1"/>
</dbReference>
<dbReference type="SMART" id="SM00164">
    <property type="entry name" value="TBC"/>
    <property type="match status" value="1"/>
</dbReference>
<dbReference type="Pfam" id="PF00078">
    <property type="entry name" value="RVT_1"/>
    <property type="match status" value="1"/>
</dbReference>
<evidence type="ECO:0000256" key="5">
    <source>
        <dbReference type="ARBA" id="ARBA00022679"/>
    </source>
</evidence>
<dbReference type="PANTHER" id="PTHR12066">
    <property type="entry name" value="TELOMERASE REVERSE TRANSCRIPTASE"/>
    <property type="match status" value="1"/>
</dbReference>
<accession>E4ZG74</accession>
<evidence type="ECO:0000313" key="17">
    <source>
        <dbReference type="EMBL" id="CBX90294.1"/>
    </source>
</evidence>
<name>E4ZG74_LEPMJ</name>
<dbReference type="SMART" id="SM00975">
    <property type="entry name" value="Telomerase_RBD"/>
    <property type="match status" value="1"/>
</dbReference>
<feature type="compositionally biased region" description="Acidic residues" evidence="14">
    <location>
        <begin position="1556"/>
        <end position="1567"/>
    </location>
</feature>
<proteinExistence type="inferred from homology"/>
<feature type="compositionally biased region" description="Low complexity" evidence="14">
    <location>
        <begin position="1483"/>
        <end position="1519"/>
    </location>
</feature>
<dbReference type="Pfam" id="PF00566">
    <property type="entry name" value="RabGAP-TBC"/>
    <property type="match status" value="1"/>
</dbReference>
<evidence type="ECO:0000256" key="12">
    <source>
        <dbReference type="ARBA" id="ARBA00048173"/>
    </source>
</evidence>
<dbReference type="CDD" id="cd01648">
    <property type="entry name" value="TERT"/>
    <property type="match status" value="1"/>
</dbReference>
<keyword evidence="10 13" id="KW-0695">RNA-directed DNA polymerase</keyword>
<evidence type="ECO:0000256" key="7">
    <source>
        <dbReference type="ARBA" id="ARBA00022723"/>
    </source>
</evidence>
<feature type="domain" description="Reverse transcriptase" evidence="16">
    <location>
        <begin position="615"/>
        <end position="952"/>
    </location>
</feature>
<feature type="compositionally biased region" description="Polar residues" evidence="14">
    <location>
        <begin position="1643"/>
        <end position="1655"/>
    </location>
</feature>
<keyword evidence="9 13" id="KW-0779">Telomere</keyword>